<dbReference type="EMBL" id="AYXT01000010">
    <property type="protein sequence ID" value="ETF01557.1"/>
    <property type="molecule type" value="Genomic_DNA"/>
</dbReference>
<dbReference type="SUPFAM" id="SSF46785">
    <property type="entry name" value="Winged helix' DNA-binding domain"/>
    <property type="match status" value="1"/>
</dbReference>
<dbReference type="PATRIC" id="fig|1424334.3.peg.2440"/>
<evidence type="ECO:0000313" key="6">
    <source>
        <dbReference type="Proteomes" id="UP000018733"/>
    </source>
</evidence>
<dbReference type="STRING" id="1424334.W822_12115"/>
<proteinExistence type="predicted"/>
<dbReference type="GO" id="GO:0003700">
    <property type="term" value="F:DNA-binding transcription factor activity"/>
    <property type="evidence" value="ECO:0007669"/>
    <property type="project" value="InterPro"/>
</dbReference>
<dbReference type="Pfam" id="PF01047">
    <property type="entry name" value="MarR"/>
    <property type="match status" value="1"/>
</dbReference>
<dbReference type="Gene3D" id="1.10.10.10">
    <property type="entry name" value="Winged helix-like DNA-binding domain superfamily/Winged helix DNA-binding domain"/>
    <property type="match status" value="1"/>
</dbReference>
<evidence type="ECO:0000256" key="1">
    <source>
        <dbReference type="ARBA" id="ARBA00023015"/>
    </source>
</evidence>
<keyword evidence="6" id="KW-1185">Reference proteome</keyword>
<organism evidence="5 6">
    <name type="scientific">Advenella kashmirensis W13003</name>
    <dbReference type="NCBI Taxonomy" id="1424334"/>
    <lineage>
        <taxon>Bacteria</taxon>
        <taxon>Pseudomonadati</taxon>
        <taxon>Pseudomonadota</taxon>
        <taxon>Betaproteobacteria</taxon>
        <taxon>Burkholderiales</taxon>
        <taxon>Alcaligenaceae</taxon>
    </lineage>
</organism>
<dbReference type="HOGENOM" id="CLU_083287_18_1_4"/>
<keyword evidence="3" id="KW-0804">Transcription</keyword>
<dbReference type="SMART" id="SM00347">
    <property type="entry name" value="HTH_MARR"/>
    <property type="match status" value="1"/>
</dbReference>
<dbReference type="InterPro" id="IPR036388">
    <property type="entry name" value="WH-like_DNA-bd_sf"/>
</dbReference>
<dbReference type="AlphaFoldDB" id="V8QPL5"/>
<evidence type="ECO:0000256" key="2">
    <source>
        <dbReference type="ARBA" id="ARBA00023125"/>
    </source>
</evidence>
<comment type="caution">
    <text evidence="5">The sequence shown here is derived from an EMBL/GenBank/DDBJ whole genome shotgun (WGS) entry which is preliminary data.</text>
</comment>
<reference evidence="5 6" key="1">
    <citation type="journal article" date="2014" name="Genome Announc.">
        <title>Draft Genome Sequence of Advenella kashmirensis Strain W13003, a Polycyclic Aromatic Hydrocarbon-Degrading Bacterium.</title>
        <authorList>
            <person name="Wang X."/>
            <person name="Jin D."/>
            <person name="Zhou L."/>
            <person name="Wu L."/>
            <person name="An W."/>
            <person name="Zhao L."/>
        </authorList>
    </citation>
    <scope>NUCLEOTIDE SEQUENCE [LARGE SCALE GENOMIC DNA]</scope>
    <source>
        <strain evidence="5 6">W13003</strain>
    </source>
</reference>
<sequence length="164" mass="18571">MPDDRLAHLVQDARRGMERALQIRLIEHSIAFGHWSFLRILWEHDGLTQRELSEIAGVTAPTTSSAMNAIESLGYVKRMQKVHNKKNVYVYLTKSGKALKEKLLPLAEEVNAIAIDGLDPEEVRIARKVLLKIIGNLVVDEQNLLLTENKRLPSKRELGRLTSV</sequence>
<dbReference type="PANTHER" id="PTHR42756">
    <property type="entry name" value="TRANSCRIPTIONAL REGULATOR, MARR"/>
    <property type="match status" value="1"/>
</dbReference>
<dbReference type="eggNOG" id="COG1846">
    <property type="taxonomic scope" value="Bacteria"/>
</dbReference>
<dbReference type="GO" id="GO:0003677">
    <property type="term" value="F:DNA binding"/>
    <property type="evidence" value="ECO:0007669"/>
    <property type="project" value="UniProtKB-KW"/>
</dbReference>
<dbReference type="PRINTS" id="PR00598">
    <property type="entry name" value="HTHMARR"/>
</dbReference>
<evidence type="ECO:0000259" key="4">
    <source>
        <dbReference type="PROSITE" id="PS50995"/>
    </source>
</evidence>
<evidence type="ECO:0000313" key="5">
    <source>
        <dbReference type="EMBL" id="ETF01557.1"/>
    </source>
</evidence>
<accession>V8QPL5</accession>
<keyword evidence="2" id="KW-0238">DNA-binding</keyword>
<feature type="domain" description="HTH marR-type" evidence="4">
    <location>
        <begin position="3"/>
        <end position="135"/>
    </location>
</feature>
<evidence type="ECO:0000256" key="3">
    <source>
        <dbReference type="ARBA" id="ARBA00023163"/>
    </source>
</evidence>
<dbReference type="PANTHER" id="PTHR42756:SF1">
    <property type="entry name" value="TRANSCRIPTIONAL REPRESSOR OF EMRAB OPERON"/>
    <property type="match status" value="1"/>
</dbReference>
<dbReference type="Proteomes" id="UP000018733">
    <property type="component" value="Unassembled WGS sequence"/>
</dbReference>
<gene>
    <name evidence="5" type="ORF">W822_12115</name>
</gene>
<name>V8QPL5_9BURK</name>
<protein>
    <submittedName>
        <fullName evidence="5">MarR family transcriptional regulator</fullName>
    </submittedName>
</protein>
<dbReference type="InterPro" id="IPR036390">
    <property type="entry name" value="WH_DNA-bd_sf"/>
</dbReference>
<dbReference type="InterPro" id="IPR000835">
    <property type="entry name" value="HTH_MarR-typ"/>
</dbReference>
<keyword evidence="1" id="KW-0805">Transcription regulation</keyword>
<dbReference type="PROSITE" id="PS50995">
    <property type="entry name" value="HTH_MARR_2"/>
    <property type="match status" value="1"/>
</dbReference>